<dbReference type="PROSITE" id="PS51679">
    <property type="entry name" value="SAM_MT_C5"/>
    <property type="match status" value="1"/>
</dbReference>
<keyword evidence="8" id="KW-1185">Reference proteome</keyword>
<dbReference type="RefSeq" id="WP_063916165.1">
    <property type="nucleotide sequence ID" value="NZ_BMMH01000001.1"/>
</dbReference>
<feature type="active site" evidence="6">
    <location>
        <position position="81"/>
    </location>
</feature>
<comment type="similarity">
    <text evidence="6">Belongs to the class I-like SAM-binding methyltransferase superfamily. C5-methyltransferase family.</text>
</comment>
<reference evidence="7" key="2">
    <citation type="submission" date="2020-09" db="EMBL/GenBank/DDBJ databases">
        <authorList>
            <person name="Sun Q."/>
            <person name="Zhou Y."/>
        </authorList>
    </citation>
    <scope>NUCLEOTIDE SEQUENCE</scope>
    <source>
        <strain evidence="7">CGMCC 4.3508</strain>
    </source>
</reference>
<dbReference type="Gene3D" id="3.40.50.150">
    <property type="entry name" value="Vaccinia Virus protein VP39"/>
    <property type="match status" value="1"/>
</dbReference>
<protein>
    <recommendedName>
        <fullName evidence="1">DNA (cytosine-5-)-methyltransferase</fullName>
        <ecNumber evidence="1">2.1.1.37</ecNumber>
    </recommendedName>
</protein>
<evidence type="ECO:0000313" key="7">
    <source>
        <dbReference type="EMBL" id="GGK97071.1"/>
    </source>
</evidence>
<dbReference type="EC" id="2.1.1.37" evidence="1"/>
<evidence type="ECO:0000256" key="3">
    <source>
        <dbReference type="ARBA" id="ARBA00022679"/>
    </source>
</evidence>
<evidence type="ECO:0000256" key="6">
    <source>
        <dbReference type="PROSITE-ProRule" id="PRU01016"/>
    </source>
</evidence>
<dbReference type="Gene3D" id="3.90.120.10">
    <property type="entry name" value="DNA Methylase, subunit A, domain 2"/>
    <property type="match status" value="1"/>
</dbReference>
<dbReference type="Pfam" id="PF00145">
    <property type="entry name" value="DNA_methylase"/>
    <property type="match status" value="1"/>
</dbReference>
<dbReference type="InterPro" id="IPR029063">
    <property type="entry name" value="SAM-dependent_MTases_sf"/>
</dbReference>
<dbReference type="InterPro" id="IPR050390">
    <property type="entry name" value="C5-Methyltransferase"/>
</dbReference>
<reference evidence="7" key="1">
    <citation type="journal article" date="2014" name="Int. J. Syst. Evol. Microbiol.">
        <title>Complete genome sequence of Corynebacterium casei LMG S-19264T (=DSM 44701T), isolated from a smear-ripened cheese.</title>
        <authorList>
            <consortium name="US DOE Joint Genome Institute (JGI-PGF)"/>
            <person name="Walter F."/>
            <person name="Albersmeier A."/>
            <person name="Kalinowski J."/>
            <person name="Ruckert C."/>
        </authorList>
    </citation>
    <scope>NUCLEOTIDE SEQUENCE</scope>
    <source>
        <strain evidence="7">CGMCC 4.3508</strain>
    </source>
</reference>
<dbReference type="SUPFAM" id="SSF53335">
    <property type="entry name" value="S-adenosyl-L-methionine-dependent methyltransferases"/>
    <property type="match status" value="1"/>
</dbReference>
<proteinExistence type="inferred from homology"/>
<dbReference type="Proteomes" id="UP000638263">
    <property type="component" value="Unassembled WGS sequence"/>
</dbReference>
<dbReference type="GO" id="GO:0003886">
    <property type="term" value="F:DNA (cytosine-5-)-methyltransferase activity"/>
    <property type="evidence" value="ECO:0007669"/>
    <property type="project" value="UniProtKB-EC"/>
</dbReference>
<sequence length="396" mass="43328">MFADRQPTTEEYADTVDLFAGPGGLDVAARWLGREVYGLEWDADACRTREAAGFNFERHDVRDLGPESFPAATMLTGGPPCQTFTVAGNGAGRSALDTVLGFIAAMAAGNPVQRDLAKLDDERTGLVLEPLRWALEAAALGRPFRNIVLEQVPAVLPVWEAMAEVLRDKMQYQVVTRVLHTEMYGVPQTRRRAVLIASLDGPRAIPRPTHRSYRKAGLRPADDWRLPRWKTMADALPHRPRPFEVISNYGTGGDPKLRGVRNADQPSATVTGKISRNKVVTDGGSDRFQDWEAGRLQSFPTDFPWSGGAVAQQIGNAVPPLFGLHVLSAALGCQVTREQADEVFGLRWAQVPAGEGEVPSVLVELRERLCSAVDATEAATSERNEQELSYQSALFP</sequence>
<evidence type="ECO:0000256" key="2">
    <source>
        <dbReference type="ARBA" id="ARBA00022603"/>
    </source>
</evidence>
<dbReference type="PRINTS" id="PR00105">
    <property type="entry name" value="C5METTRFRASE"/>
</dbReference>
<dbReference type="InterPro" id="IPR001525">
    <property type="entry name" value="C5_MeTfrase"/>
</dbReference>
<keyword evidence="3 6" id="KW-0808">Transferase</keyword>
<dbReference type="GO" id="GO:0003677">
    <property type="term" value="F:DNA binding"/>
    <property type="evidence" value="ECO:0007669"/>
    <property type="project" value="TreeGrafter"/>
</dbReference>
<accession>A0A917VMX1</accession>
<organism evidence="7 8">
    <name type="scientific">Nocardia jinanensis</name>
    <dbReference type="NCBI Taxonomy" id="382504"/>
    <lineage>
        <taxon>Bacteria</taxon>
        <taxon>Bacillati</taxon>
        <taxon>Actinomycetota</taxon>
        <taxon>Actinomycetes</taxon>
        <taxon>Mycobacteriales</taxon>
        <taxon>Nocardiaceae</taxon>
        <taxon>Nocardia</taxon>
    </lineage>
</organism>
<gene>
    <name evidence="7" type="ORF">GCM10011588_09390</name>
</gene>
<dbReference type="PANTHER" id="PTHR10629">
    <property type="entry name" value="CYTOSINE-SPECIFIC METHYLTRANSFERASE"/>
    <property type="match status" value="1"/>
</dbReference>
<keyword evidence="5" id="KW-0680">Restriction system</keyword>
<dbReference type="EMBL" id="BMMH01000001">
    <property type="protein sequence ID" value="GGK97071.1"/>
    <property type="molecule type" value="Genomic_DNA"/>
</dbReference>
<keyword evidence="2 6" id="KW-0489">Methyltransferase</keyword>
<dbReference type="GO" id="GO:0044027">
    <property type="term" value="P:negative regulation of gene expression via chromosomal CpG island methylation"/>
    <property type="evidence" value="ECO:0007669"/>
    <property type="project" value="TreeGrafter"/>
</dbReference>
<evidence type="ECO:0000313" key="8">
    <source>
        <dbReference type="Proteomes" id="UP000638263"/>
    </source>
</evidence>
<keyword evidence="4 6" id="KW-0949">S-adenosyl-L-methionine</keyword>
<dbReference type="AlphaFoldDB" id="A0A917VMX1"/>
<evidence type="ECO:0000256" key="5">
    <source>
        <dbReference type="ARBA" id="ARBA00022747"/>
    </source>
</evidence>
<evidence type="ECO:0000256" key="1">
    <source>
        <dbReference type="ARBA" id="ARBA00011975"/>
    </source>
</evidence>
<comment type="caution">
    <text evidence="7">The sequence shown here is derived from an EMBL/GenBank/DDBJ whole genome shotgun (WGS) entry which is preliminary data.</text>
</comment>
<name>A0A917VMX1_9NOCA</name>
<evidence type="ECO:0000256" key="4">
    <source>
        <dbReference type="ARBA" id="ARBA00022691"/>
    </source>
</evidence>
<dbReference type="GO" id="GO:0009307">
    <property type="term" value="P:DNA restriction-modification system"/>
    <property type="evidence" value="ECO:0007669"/>
    <property type="project" value="UniProtKB-KW"/>
</dbReference>
<dbReference type="GO" id="GO:0032259">
    <property type="term" value="P:methylation"/>
    <property type="evidence" value="ECO:0007669"/>
    <property type="project" value="UniProtKB-KW"/>
</dbReference>
<dbReference type="PANTHER" id="PTHR10629:SF52">
    <property type="entry name" value="DNA (CYTOSINE-5)-METHYLTRANSFERASE 1"/>
    <property type="match status" value="1"/>
</dbReference>